<accession>A0A397TT85</accession>
<proteinExistence type="predicted"/>
<comment type="caution">
    <text evidence="1">The sequence shown here is derived from an EMBL/GenBank/DDBJ whole genome shotgun (WGS) entry which is preliminary data.</text>
</comment>
<dbReference type="AlphaFoldDB" id="A0A397TT85"/>
<dbReference type="EMBL" id="QKYT01000002">
    <property type="protein sequence ID" value="RIA99667.1"/>
    <property type="molecule type" value="Genomic_DNA"/>
</dbReference>
<reference evidence="1 2" key="1">
    <citation type="submission" date="2018-06" db="EMBL/GenBank/DDBJ databases">
        <title>Comparative genomics reveals the genomic features of Rhizophagus irregularis, R. cerebriforme, R. diaphanum and Gigaspora rosea, and their symbiotic lifestyle signature.</title>
        <authorList>
            <person name="Morin E."/>
            <person name="San Clemente H."/>
            <person name="Chen E.C.H."/>
            <person name="De La Providencia I."/>
            <person name="Hainaut M."/>
            <person name="Kuo A."/>
            <person name="Kohler A."/>
            <person name="Murat C."/>
            <person name="Tang N."/>
            <person name="Roy S."/>
            <person name="Loubradou J."/>
            <person name="Henrissat B."/>
            <person name="Grigoriev I.V."/>
            <person name="Corradi N."/>
            <person name="Roux C."/>
            <person name="Martin F.M."/>
        </authorList>
    </citation>
    <scope>NUCLEOTIDE SEQUENCE [LARGE SCALE GENOMIC DNA]</scope>
    <source>
        <strain evidence="1 2">DAOM 227022</strain>
    </source>
</reference>
<gene>
    <name evidence="1" type="ORF">C1645_746859</name>
</gene>
<keyword evidence="2" id="KW-1185">Reference proteome</keyword>
<evidence type="ECO:0000313" key="2">
    <source>
        <dbReference type="Proteomes" id="UP000265703"/>
    </source>
</evidence>
<dbReference type="Proteomes" id="UP000265703">
    <property type="component" value="Unassembled WGS sequence"/>
</dbReference>
<name>A0A397TT85_9GLOM</name>
<evidence type="ECO:0000313" key="1">
    <source>
        <dbReference type="EMBL" id="RIA99667.1"/>
    </source>
</evidence>
<organism evidence="1 2">
    <name type="scientific">Glomus cerebriforme</name>
    <dbReference type="NCBI Taxonomy" id="658196"/>
    <lineage>
        <taxon>Eukaryota</taxon>
        <taxon>Fungi</taxon>
        <taxon>Fungi incertae sedis</taxon>
        <taxon>Mucoromycota</taxon>
        <taxon>Glomeromycotina</taxon>
        <taxon>Glomeromycetes</taxon>
        <taxon>Glomerales</taxon>
        <taxon>Glomeraceae</taxon>
        <taxon>Glomus</taxon>
    </lineage>
</organism>
<protein>
    <submittedName>
        <fullName evidence="1">Uncharacterized protein</fullName>
    </submittedName>
</protein>
<dbReference type="OrthoDB" id="2396142at2759"/>
<sequence length="369" mass="41268">MSSEQTKIGQSTMDKFSNLSQVTVINFKHGKVGKSFIPSVPNNYTCLKRHNSGKSFIPRFMIIYSQQTKNGKPTVSHINSIDYFKLEKNKTSISYSPKNYYKPVKNGSNIPRKATRSVESLLCTTQEKSQRNKVDFKPTPPLCGKSKIPVPISAKKTNILTLNSTKKPTRTSHRNCTKSLDTIKKENVRNLRLNAKKDDQVRVLPFNTIKKDYISSRASTPTSTSTSIKKSLIPVHKLTYTLFKKRVSPMQPSTLTLVKKNELAPTSISNKEVKKGLVCTSSKNKHTSLQKSVNKPASISISHNKVEVSTTTSIIKPELSSISLLYKAEKDLSNIKHQGEENGEGVPSLFGNVFKSIVRFSKDLFSKIL</sequence>
<dbReference type="STRING" id="658196.A0A397TT85"/>